<keyword evidence="1" id="KW-0378">Hydrolase</keyword>
<keyword evidence="5" id="KW-1185">Reference proteome</keyword>
<feature type="region of interest" description="Disordered" evidence="2">
    <location>
        <begin position="264"/>
        <end position="292"/>
    </location>
</feature>
<feature type="domain" description="Alpha/beta hydrolase fold-3" evidence="3">
    <location>
        <begin position="137"/>
        <end position="265"/>
    </location>
</feature>
<dbReference type="PANTHER" id="PTHR48081:SF31">
    <property type="entry name" value="STERYL ACETYL HYDROLASE MUG81-RELATED"/>
    <property type="match status" value="1"/>
</dbReference>
<evidence type="ECO:0000256" key="2">
    <source>
        <dbReference type="SAM" id="MobiDB-lite"/>
    </source>
</evidence>
<dbReference type="Proteomes" id="UP000789739">
    <property type="component" value="Unassembled WGS sequence"/>
</dbReference>
<dbReference type="InterPro" id="IPR013094">
    <property type="entry name" value="AB_hydrolase_3"/>
</dbReference>
<sequence length="440" mass="49974">MSTETASTSSERFSAPKRGLKIRKRWEDNSYWERVKKGPVSTALYLSLLYPKVLFNHKVRKTPLNSGWTSYQEAAIRTFKWSSDSPLAVSRRAANFIEAIGKSRCSEPLTAVTDVPGVQGHWIGPETWNGREAEAIIFYLHDYPLAPENPYPHAITCAENAYRWLVTESGVAGGDSAGGGLSLSLLQSLYKDHGGRRKNSIDAQKMPMPLGAILISPWVELKCDALSYTTNAKYDLLPVHFCPFAAEYYIYGHKRSQLFQSKLKNKDDDKKVDANREESFNSSRKNTKNKYANPYKNPMIASKYAPLELLAKFPPLLISYGGKEIFKDDIEEFVQKCVEAKKLKRGKSSEPLLKSGEKKNDYLQFEPPSSETFHPEVQIEYNPEMVHIYPFLLDFLGEHSREALKRFAGFITARLDYSKHRPLIPLNLPLVSVETPYLME</sequence>
<evidence type="ECO:0000313" key="4">
    <source>
        <dbReference type="EMBL" id="CAG8472890.1"/>
    </source>
</evidence>
<proteinExistence type="predicted"/>
<name>A0A9N8W3F3_9GLOM</name>
<dbReference type="Gene3D" id="3.40.50.1820">
    <property type="entry name" value="alpha/beta hydrolase"/>
    <property type="match status" value="1"/>
</dbReference>
<comment type="caution">
    <text evidence="4">The sequence shown here is derived from an EMBL/GenBank/DDBJ whole genome shotgun (WGS) entry which is preliminary data.</text>
</comment>
<dbReference type="AlphaFoldDB" id="A0A9N8W3F3"/>
<organism evidence="4 5">
    <name type="scientific">Paraglomus brasilianum</name>
    <dbReference type="NCBI Taxonomy" id="144538"/>
    <lineage>
        <taxon>Eukaryota</taxon>
        <taxon>Fungi</taxon>
        <taxon>Fungi incertae sedis</taxon>
        <taxon>Mucoromycota</taxon>
        <taxon>Glomeromycotina</taxon>
        <taxon>Glomeromycetes</taxon>
        <taxon>Paraglomerales</taxon>
        <taxon>Paraglomeraceae</taxon>
        <taxon>Paraglomus</taxon>
    </lineage>
</organism>
<dbReference type="Pfam" id="PF07859">
    <property type="entry name" value="Abhydrolase_3"/>
    <property type="match status" value="1"/>
</dbReference>
<gene>
    <name evidence="4" type="ORF">PBRASI_LOCUS1160</name>
</gene>
<accession>A0A9N8W3F3</accession>
<dbReference type="GO" id="GO:0016787">
    <property type="term" value="F:hydrolase activity"/>
    <property type="evidence" value="ECO:0007669"/>
    <property type="project" value="UniProtKB-KW"/>
</dbReference>
<evidence type="ECO:0000256" key="1">
    <source>
        <dbReference type="ARBA" id="ARBA00022801"/>
    </source>
</evidence>
<protein>
    <submittedName>
        <fullName evidence="4">11688_t:CDS:1</fullName>
    </submittedName>
</protein>
<dbReference type="OrthoDB" id="408631at2759"/>
<feature type="compositionally biased region" description="Basic and acidic residues" evidence="2">
    <location>
        <begin position="264"/>
        <end position="279"/>
    </location>
</feature>
<evidence type="ECO:0000259" key="3">
    <source>
        <dbReference type="Pfam" id="PF07859"/>
    </source>
</evidence>
<dbReference type="InterPro" id="IPR050300">
    <property type="entry name" value="GDXG_lipolytic_enzyme"/>
</dbReference>
<dbReference type="EMBL" id="CAJVPI010000070">
    <property type="protein sequence ID" value="CAG8472890.1"/>
    <property type="molecule type" value="Genomic_DNA"/>
</dbReference>
<reference evidence="4" key="1">
    <citation type="submission" date="2021-06" db="EMBL/GenBank/DDBJ databases">
        <authorList>
            <person name="Kallberg Y."/>
            <person name="Tangrot J."/>
            <person name="Rosling A."/>
        </authorList>
    </citation>
    <scope>NUCLEOTIDE SEQUENCE</scope>
    <source>
        <strain evidence="4">BR232B</strain>
    </source>
</reference>
<evidence type="ECO:0000313" key="5">
    <source>
        <dbReference type="Proteomes" id="UP000789739"/>
    </source>
</evidence>
<dbReference type="SUPFAM" id="SSF53474">
    <property type="entry name" value="alpha/beta-Hydrolases"/>
    <property type="match status" value="1"/>
</dbReference>
<dbReference type="PANTHER" id="PTHR48081">
    <property type="entry name" value="AB HYDROLASE SUPERFAMILY PROTEIN C4A8.06C"/>
    <property type="match status" value="1"/>
</dbReference>
<dbReference type="InterPro" id="IPR029058">
    <property type="entry name" value="AB_hydrolase_fold"/>
</dbReference>